<protein>
    <recommendedName>
        <fullName evidence="5">Bacterial bifunctional deaminase-reductase C-terminal domain-containing protein</fullName>
    </recommendedName>
</protein>
<dbReference type="GO" id="GO:0008703">
    <property type="term" value="F:5-amino-6-(5-phosphoribosylamino)uracil reductase activity"/>
    <property type="evidence" value="ECO:0007669"/>
    <property type="project" value="InterPro"/>
</dbReference>
<keyword evidence="2" id="KW-0521">NADP</keyword>
<evidence type="ECO:0000256" key="2">
    <source>
        <dbReference type="ARBA" id="ARBA00022857"/>
    </source>
</evidence>
<dbReference type="GO" id="GO:0009231">
    <property type="term" value="P:riboflavin biosynthetic process"/>
    <property type="evidence" value="ECO:0007669"/>
    <property type="project" value="InterPro"/>
</dbReference>
<organism evidence="6 7">
    <name type="scientific">Mycobacteroides franklinii</name>
    <dbReference type="NCBI Taxonomy" id="948102"/>
    <lineage>
        <taxon>Bacteria</taxon>
        <taxon>Bacillati</taxon>
        <taxon>Actinomycetota</taxon>
        <taxon>Actinomycetes</taxon>
        <taxon>Mycobacteriales</taxon>
        <taxon>Mycobacteriaceae</taxon>
        <taxon>Mycobacteroides</taxon>
    </lineage>
</organism>
<dbReference type="Gene3D" id="3.40.430.10">
    <property type="entry name" value="Dihydrofolate Reductase, subunit A"/>
    <property type="match status" value="1"/>
</dbReference>
<dbReference type="Pfam" id="PF01872">
    <property type="entry name" value="RibD_C"/>
    <property type="match status" value="1"/>
</dbReference>
<dbReference type="Proteomes" id="UP000179616">
    <property type="component" value="Unassembled WGS sequence"/>
</dbReference>
<feature type="domain" description="Bacterial bifunctional deaminase-reductase C-terminal" evidence="5">
    <location>
        <begin position="46"/>
        <end position="249"/>
    </location>
</feature>
<keyword evidence="3" id="KW-0560">Oxidoreductase</keyword>
<evidence type="ECO:0000256" key="4">
    <source>
        <dbReference type="SAM" id="MobiDB-lite"/>
    </source>
</evidence>
<accession>A0A1S1L2K9</accession>
<dbReference type="InterPro" id="IPR050765">
    <property type="entry name" value="Riboflavin_Biosynth_HTPR"/>
</dbReference>
<dbReference type="GeneID" id="57169032"/>
<dbReference type="NCBIfam" id="NF010663">
    <property type="entry name" value="PRK14059.1-1"/>
    <property type="match status" value="1"/>
</dbReference>
<dbReference type="AlphaFoldDB" id="A0A1S1L2K9"/>
<evidence type="ECO:0000256" key="1">
    <source>
        <dbReference type="ARBA" id="ARBA00005104"/>
    </source>
</evidence>
<evidence type="ECO:0000256" key="3">
    <source>
        <dbReference type="ARBA" id="ARBA00023002"/>
    </source>
</evidence>
<sequence>MADSDDEQAIPGPTGIQLTQLTTGAPVDSGELVDLYDYPANNEICLRANMIGSLDGAATVTGLSGGLGGDGDRAVFAAMRANADVILVGSGTARAERYHGAHLPVGVRQRRQARGQGEVPVIAVVTASGAVDPSIPLFNESEVTPIVVTTASGAANVASRVPAAQILVAENHLHAGKVDLRAALTGLHSRGLSRVLCEGGPSLLGTLLAARLVDELCLTVAPTTVGGDGGRIVSSPTEAPTAWQRVLLLADADGYLFTRHVRA</sequence>
<name>A0A1S1L2K9_9MYCO</name>
<comment type="pathway">
    <text evidence="1">Cofactor biosynthesis; riboflavin biosynthesis.</text>
</comment>
<evidence type="ECO:0000259" key="5">
    <source>
        <dbReference type="Pfam" id="PF01872"/>
    </source>
</evidence>
<dbReference type="NCBIfam" id="NF010664">
    <property type="entry name" value="PRK14059.1-2"/>
    <property type="match status" value="1"/>
</dbReference>
<evidence type="ECO:0000313" key="6">
    <source>
        <dbReference type="EMBL" id="OHU18764.1"/>
    </source>
</evidence>
<dbReference type="RefSeq" id="WP_070939419.1">
    <property type="nucleotide sequence ID" value="NZ_MLIK01000024.1"/>
</dbReference>
<proteinExistence type="predicted"/>
<dbReference type="STRING" id="948102.BKG76_19650"/>
<dbReference type="PANTHER" id="PTHR38011">
    <property type="entry name" value="DIHYDROFOLATE REDUCTASE FAMILY PROTEIN (AFU_ORTHOLOGUE AFUA_8G06820)"/>
    <property type="match status" value="1"/>
</dbReference>
<gene>
    <name evidence="6" type="ORF">BKG76_19650</name>
</gene>
<dbReference type="InterPro" id="IPR024072">
    <property type="entry name" value="DHFR-like_dom_sf"/>
</dbReference>
<dbReference type="EMBL" id="MLIK01000024">
    <property type="protein sequence ID" value="OHU18764.1"/>
    <property type="molecule type" value="Genomic_DNA"/>
</dbReference>
<reference evidence="6 7" key="1">
    <citation type="submission" date="2016-10" db="EMBL/GenBank/DDBJ databases">
        <title>Evaluation of Human, Veterinary and Environmental Mycobacterium chelonae Isolates by Core Genome Phylogenomic Analysis, Targeted Gene Comparison, and Anti-microbial Susceptibility Patterns: A Tale of Mistaken Identities.</title>
        <authorList>
            <person name="Fogelson S.B."/>
            <person name="Camus A.C."/>
            <person name="Lorenz W."/>
            <person name="Vasireddy R."/>
            <person name="Vasireddy S."/>
            <person name="Smith T."/>
            <person name="Brown-Elliott B.A."/>
            <person name="Wallace R.J.Jr."/>
            <person name="Hasan N.A."/>
            <person name="Reischl U."/>
            <person name="Sanchez S."/>
        </authorList>
    </citation>
    <scope>NUCLEOTIDE SEQUENCE [LARGE SCALE GENOMIC DNA]</scope>
    <source>
        <strain evidence="6 7">1559</strain>
    </source>
</reference>
<dbReference type="InterPro" id="IPR002734">
    <property type="entry name" value="RibDG_C"/>
</dbReference>
<comment type="caution">
    <text evidence="6">The sequence shown here is derived from an EMBL/GenBank/DDBJ whole genome shotgun (WGS) entry which is preliminary data.</text>
</comment>
<dbReference type="PANTHER" id="PTHR38011:SF7">
    <property type="entry name" value="2,5-DIAMINO-6-RIBOSYLAMINO-4(3H)-PYRIMIDINONE 5'-PHOSPHATE REDUCTASE"/>
    <property type="match status" value="1"/>
</dbReference>
<dbReference type="OrthoDB" id="5243299at2"/>
<evidence type="ECO:0000313" key="7">
    <source>
        <dbReference type="Proteomes" id="UP000179616"/>
    </source>
</evidence>
<dbReference type="SUPFAM" id="SSF53597">
    <property type="entry name" value="Dihydrofolate reductase-like"/>
    <property type="match status" value="1"/>
</dbReference>
<feature type="region of interest" description="Disordered" evidence="4">
    <location>
        <begin position="1"/>
        <end position="20"/>
    </location>
</feature>